<dbReference type="PROSITE" id="PS51012">
    <property type="entry name" value="ABC_TM2"/>
    <property type="match status" value="1"/>
</dbReference>
<dbReference type="PANTHER" id="PTHR43229:SF2">
    <property type="entry name" value="NODULATION PROTEIN J"/>
    <property type="match status" value="1"/>
</dbReference>
<feature type="transmembrane region" description="Helical" evidence="6">
    <location>
        <begin position="61"/>
        <end position="83"/>
    </location>
</feature>
<dbReference type="STRING" id="446470.Snas_1839"/>
<dbReference type="GO" id="GO:0140359">
    <property type="term" value="F:ABC-type transporter activity"/>
    <property type="evidence" value="ECO:0007669"/>
    <property type="project" value="InterPro"/>
</dbReference>
<dbReference type="InterPro" id="IPR051784">
    <property type="entry name" value="Nod_factor_ABC_transporter"/>
</dbReference>
<comment type="subcellular location">
    <subcellularLocation>
        <location evidence="6">Cell membrane</location>
        <topology evidence="6">Multi-pass membrane protein</topology>
    </subcellularLocation>
    <subcellularLocation>
        <location evidence="1">Membrane</location>
        <topology evidence="1">Multi-pass membrane protein</topology>
    </subcellularLocation>
</comment>
<evidence type="ECO:0000256" key="6">
    <source>
        <dbReference type="RuleBase" id="RU361157"/>
    </source>
</evidence>
<dbReference type="GO" id="GO:0043190">
    <property type="term" value="C:ATP-binding cassette (ABC) transporter complex"/>
    <property type="evidence" value="ECO:0007669"/>
    <property type="project" value="InterPro"/>
</dbReference>
<evidence type="ECO:0000313" key="9">
    <source>
        <dbReference type="Proteomes" id="UP000000844"/>
    </source>
</evidence>
<sequence>MTALVDGWVVAKRNLIKIKRVPDLLIFSTIQPIMFVLLFAYVFGSAIKVPGTNDPAAYREFLMAGIFTQTVAFGSSLTGMGLAEDMTKGIIDRFRSLPMSRAAVLIGRTTSDLLNNVLVVAVMVACGLLVGWRTHTNVLDVVAGFGLLFLFGYAMSWISATIGLSVKSVEVAQSAGFIWMFPLTFLSNAFVPTEGMPTVLRTIADWNPVSAIVLALRQLWGNPGVEPTGSGFPVERPGLYSLLTIVAILVIFVPLSIRAYRRAASR</sequence>
<feature type="domain" description="ABC transmembrane type-2" evidence="7">
    <location>
        <begin position="23"/>
        <end position="263"/>
    </location>
</feature>
<feature type="transmembrane region" description="Helical" evidence="6">
    <location>
        <begin position="21"/>
        <end position="41"/>
    </location>
</feature>
<dbReference type="OrthoDB" id="3370990at2"/>
<evidence type="ECO:0000313" key="8">
    <source>
        <dbReference type="EMBL" id="ADD41535.1"/>
    </source>
</evidence>
<keyword evidence="2 6" id="KW-0812">Transmembrane</keyword>
<dbReference type="Proteomes" id="UP000000844">
    <property type="component" value="Chromosome"/>
</dbReference>
<comment type="similarity">
    <text evidence="6">Belongs to the ABC-2 integral membrane protein family.</text>
</comment>
<protein>
    <recommendedName>
        <fullName evidence="6">Transport permease protein</fullName>
    </recommendedName>
</protein>
<dbReference type="Pfam" id="PF01061">
    <property type="entry name" value="ABC2_membrane"/>
    <property type="match status" value="1"/>
</dbReference>
<dbReference type="GO" id="GO:0046677">
    <property type="term" value="P:response to antibiotic"/>
    <property type="evidence" value="ECO:0007669"/>
    <property type="project" value="UniProtKB-KW"/>
</dbReference>
<dbReference type="PIRSF" id="PIRSF006648">
    <property type="entry name" value="DrrB"/>
    <property type="match status" value="1"/>
</dbReference>
<dbReference type="KEGG" id="sna:Snas_1839"/>
<evidence type="ECO:0000259" key="7">
    <source>
        <dbReference type="PROSITE" id="PS51012"/>
    </source>
</evidence>
<accession>D3PYG8</accession>
<proteinExistence type="inferred from homology"/>
<feature type="transmembrane region" description="Helical" evidence="6">
    <location>
        <begin position="113"/>
        <end position="132"/>
    </location>
</feature>
<evidence type="ECO:0000256" key="4">
    <source>
        <dbReference type="ARBA" id="ARBA00023136"/>
    </source>
</evidence>
<keyword evidence="6" id="KW-1003">Cell membrane</keyword>
<dbReference type="eggNOG" id="COG0842">
    <property type="taxonomic scope" value="Bacteria"/>
</dbReference>
<dbReference type="InterPro" id="IPR047817">
    <property type="entry name" value="ABC2_TM_bact-type"/>
</dbReference>
<feature type="transmembrane region" description="Helical" evidence="6">
    <location>
        <begin position="171"/>
        <end position="191"/>
    </location>
</feature>
<keyword evidence="3 6" id="KW-1133">Transmembrane helix</keyword>
<name>D3PYG8_STANL</name>
<evidence type="ECO:0000256" key="3">
    <source>
        <dbReference type="ARBA" id="ARBA00022989"/>
    </source>
</evidence>
<feature type="transmembrane region" description="Helical" evidence="6">
    <location>
        <begin position="239"/>
        <end position="260"/>
    </location>
</feature>
<dbReference type="InterPro" id="IPR013525">
    <property type="entry name" value="ABC2_TM"/>
</dbReference>
<evidence type="ECO:0000256" key="1">
    <source>
        <dbReference type="ARBA" id="ARBA00004141"/>
    </source>
</evidence>
<feature type="transmembrane region" description="Helical" evidence="6">
    <location>
        <begin position="138"/>
        <end position="159"/>
    </location>
</feature>
<evidence type="ECO:0000256" key="5">
    <source>
        <dbReference type="ARBA" id="ARBA00023251"/>
    </source>
</evidence>
<organism evidence="8 9">
    <name type="scientific">Stackebrandtia nassauensis (strain DSM 44728 / CIP 108903 / NRRL B-16338 / NBRC 102104 / LLR-40K-21)</name>
    <dbReference type="NCBI Taxonomy" id="446470"/>
    <lineage>
        <taxon>Bacteria</taxon>
        <taxon>Bacillati</taxon>
        <taxon>Actinomycetota</taxon>
        <taxon>Actinomycetes</taxon>
        <taxon>Glycomycetales</taxon>
        <taxon>Glycomycetaceae</taxon>
        <taxon>Stackebrandtia</taxon>
    </lineage>
</organism>
<dbReference type="AlphaFoldDB" id="D3PYG8"/>
<dbReference type="RefSeq" id="WP_013017106.1">
    <property type="nucleotide sequence ID" value="NC_013947.1"/>
</dbReference>
<keyword evidence="4 6" id="KW-0472">Membrane</keyword>
<keyword evidence="5" id="KW-0046">Antibiotic resistance</keyword>
<gene>
    <name evidence="8" type="ordered locus">Snas_1839</name>
</gene>
<reference evidence="8 9" key="1">
    <citation type="journal article" date="2009" name="Stand. Genomic Sci.">
        <title>Complete genome sequence of Stackebrandtia nassauensis type strain (LLR-40K-21).</title>
        <authorList>
            <person name="Munk C."/>
            <person name="Lapidus A."/>
            <person name="Copeland A."/>
            <person name="Jando M."/>
            <person name="Mayilraj S."/>
            <person name="Glavina Del Rio T."/>
            <person name="Nolan M."/>
            <person name="Chen F."/>
            <person name="Lucas S."/>
            <person name="Tice H."/>
            <person name="Cheng J.F."/>
            <person name="Han C."/>
            <person name="Detter J.C."/>
            <person name="Bruce D."/>
            <person name="Goodwin L."/>
            <person name="Chain P."/>
            <person name="Pitluck S."/>
            <person name="Goker M."/>
            <person name="Ovchinikova G."/>
            <person name="Pati A."/>
            <person name="Ivanova N."/>
            <person name="Mavromatis K."/>
            <person name="Chen A."/>
            <person name="Palaniappan K."/>
            <person name="Land M."/>
            <person name="Hauser L."/>
            <person name="Chang Y.J."/>
            <person name="Jeffries C.D."/>
            <person name="Bristow J."/>
            <person name="Eisen J.A."/>
            <person name="Markowitz V."/>
            <person name="Hugenholtz P."/>
            <person name="Kyrpides N.C."/>
            <person name="Klenk H.P."/>
        </authorList>
    </citation>
    <scope>NUCLEOTIDE SEQUENCE [LARGE SCALE GENOMIC DNA]</scope>
    <source>
        <strain evidence="9">DSM 44728 / CIP 108903 / NRRL B-16338 / NBRC 102104 / LLR-40K-21</strain>
    </source>
</reference>
<dbReference type="InterPro" id="IPR000412">
    <property type="entry name" value="ABC_2_transport"/>
</dbReference>
<evidence type="ECO:0000256" key="2">
    <source>
        <dbReference type="ARBA" id="ARBA00022692"/>
    </source>
</evidence>
<keyword evidence="9" id="KW-1185">Reference proteome</keyword>
<dbReference type="PANTHER" id="PTHR43229">
    <property type="entry name" value="NODULATION PROTEIN J"/>
    <property type="match status" value="1"/>
</dbReference>
<dbReference type="EMBL" id="CP001778">
    <property type="protein sequence ID" value="ADD41535.1"/>
    <property type="molecule type" value="Genomic_DNA"/>
</dbReference>
<keyword evidence="6" id="KW-0813">Transport</keyword>
<dbReference type="HOGENOM" id="CLU_039483_2_0_11"/>